<feature type="domain" description="ABC transporter" evidence="4">
    <location>
        <begin position="2"/>
        <end position="235"/>
    </location>
</feature>
<dbReference type="InterPro" id="IPR003439">
    <property type="entry name" value="ABC_transporter-like_ATP-bd"/>
</dbReference>
<evidence type="ECO:0000313" key="6">
    <source>
        <dbReference type="Proteomes" id="UP000552241"/>
    </source>
</evidence>
<evidence type="ECO:0000256" key="3">
    <source>
        <dbReference type="ARBA" id="ARBA00022840"/>
    </source>
</evidence>
<keyword evidence="2" id="KW-0547">Nucleotide-binding</keyword>
<gene>
    <name evidence="5" type="ORF">HU137_04420</name>
</gene>
<dbReference type="SMART" id="SM00382">
    <property type="entry name" value="AAA"/>
    <property type="match status" value="1"/>
</dbReference>
<dbReference type="PANTHER" id="PTHR42781:SF4">
    <property type="entry name" value="SPERMIDINE_PUTRESCINE IMPORT ATP-BINDING PROTEIN POTA"/>
    <property type="match status" value="1"/>
</dbReference>
<dbReference type="GO" id="GO:0005524">
    <property type="term" value="F:ATP binding"/>
    <property type="evidence" value="ECO:0007669"/>
    <property type="project" value="UniProtKB-KW"/>
</dbReference>
<dbReference type="InterPro" id="IPR017871">
    <property type="entry name" value="ABC_transporter-like_CS"/>
</dbReference>
<dbReference type="InterPro" id="IPR027417">
    <property type="entry name" value="P-loop_NTPase"/>
</dbReference>
<evidence type="ECO:0000313" key="5">
    <source>
        <dbReference type="EMBL" id="MBA5629012.1"/>
    </source>
</evidence>
<evidence type="ECO:0000256" key="2">
    <source>
        <dbReference type="ARBA" id="ARBA00022741"/>
    </source>
</evidence>
<dbReference type="PROSITE" id="PS00211">
    <property type="entry name" value="ABC_TRANSPORTER_1"/>
    <property type="match status" value="1"/>
</dbReference>
<reference evidence="5 6" key="1">
    <citation type="submission" date="2020-07" db="EMBL/GenBank/DDBJ databases">
        <title>Moheibacter lacus sp. nov., a member of the family Flavobacteriaceae isolated from freshwater lake sediment.</title>
        <authorList>
            <person name="Liu Y."/>
        </authorList>
    </citation>
    <scope>NUCLEOTIDE SEQUENCE [LARGE SCALE GENOMIC DNA]</scope>
    <source>
        <strain evidence="5 6">BDHS18</strain>
    </source>
</reference>
<protein>
    <submittedName>
        <fullName evidence="5">ABC transporter ATP-binding protein</fullName>
    </submittedName>
</protein>
<dbReference type="AlphaFoldDB" id="A0A838ZRC9"/>
<dbReference type="Gene3D" id="3.40.50.300">
    <property type="entry name" value="P-loop containing nucleotide triphosphate hydrolases"/>
    <property type="match status" value="1"/>
</dbReference>
<dbReference type="Pfam" id="PF00005">
    <property type="entry name" value="ABC_tran"/>
    <property type="match status" value="1"/>
</dbReference>
<comment type="caution">
    <text evidence="5">The sequence shown here is derived from an EMBL/GenBank/DDBJ whole genome shotgun (WGS) entry which is preliminary data.</text>
</comment>
<dbReference type="GO" id="GO:0016887">
    <property type="term" value="F:ATP hydrolysis activity"/>
    <property type="evidence" value="ECO:0007669"/>
    <property type="project" value="InterPro"/>
</dbReference>
<keyword evidence="1" id="KW-0813">Transport</keyword>
<dbReference type="PROSITE" id="PS50893">
    <property type="entry name" value="ABC_TRANSPORTER_2"/>
    <property type="match status" value="1"/>
</dbReference>
<dbReference type="InterPro" id="IPR003593">
    <property type="entry name" value="AAA+_ATPase"/>
</dbReference>
<proteinExistence type="predicted"/>
<organism evidence="5 6">
    <name type="scientific">Moheibacter lacus</name>
    <dbReference type="NCBI Taxonomy" id="2745851"/>
    <lineage>
        <taxon>Bacteria</taxon>
        <taxon>Pseudomonadati</taxon>
        <taxon>Bacteroidota</taxon>
        <taxon>Flavobacteriia</taxon>
        <taxon>Flavobacteriales</taxon>
        <taxon>Weeksellaceae</taxon>
        <taxon>Moheibacter</taxon>
    </lineage>
</organism>
<evidence type="ECO:0000259" key="4">
    <source>
        <dbReference type="PROSITE" id="PS50893"/>
    </source>
</evidence>
<dbReference type="Proteomes" id="UP000552241">
    <property type="component" value="Unassembled WGS sequence"/>
</dbReference>
<keyword evidence="6" id="KW-1185">Reference proteome</keyword>
<keyword evidence="3 5" id="KW-0067">ATP-binding</keyword>
<dbReference type="EMBL" id="JACDZE010000001">
    <property type="protein sequence ID" value="MBA5629012.1"/>
    <property type="molecule type" value="Genomic_DNA"/>
</dbReference>
<accession>A0A838ZRC9</accession>
<evidence type="ECO:0000256" key="1">
    <source>
        <dbReference type="ARBA" id="ARBA00022448"/>
    </source>
</evidence>
<sequence length="322" mass="36743">MLKVEQLEFFYAKDLPILKNINFQVNRGEFISVLGESGSGKSTLLKLVYGLEEVVSGRICFEDKLVTGPKFNLIPGHPDMKLVPQEFDLLDFVTVEENVGKYLSNFDIPLKKQTIEKALEVVNLLDFKAQFPNKLSGGQRQRVAIARAIATSPKLLLLDEPYSHLDQPLKFELRKNIWNWAKNTGCTVFLTTHDAKDVLGFSNQIMIMKNGAIEQYDTPENLRNNPVNEYVASLLGEYVVLKPKEMKDLFGIEISESRSALIYPEELEIQSSGNAFQILQSFYQGRDYLVEVMRNDVILKFYSKSIPESNFVSLNLNQYRLI</sequence>
<name>A0A838ZRC9_9FLAO</name>
<dbReference type="PANTHER" id="PTHR42781">
    <property type="entry name" value="SPERMIDINE/PUTRESCINE IMPORT ATP-BINDING PROTEIN POTA"/>
    <property type="match status" value="1"/>
</dbReference>
<dbReference type="InterPro" id="IPR050093">
    <property type="entry name" value="ABC_SmlMolc_Importer"/>
</dbReference>
<dbReference type="RefSeq" id="WP_182042582.1">
    <property type="nucleotide sequence ID" value="NZ_JACDZE010000001.1"/>
</dbReference>
<dbReference type="SUPFAM" id="SSF52540">
    <property type="entry name" value="P-loop containing nucleoside triphosphate hydrolases"/>
    <property type="match status" value="1"/>
</dbReference>